<keyword evidence="3" id="KW-1185">Reference proteome</keyword>
<accession>A0A2K5ATM2</accession>
<dbReference type="AlphaFoldDB" id="A0A2K5ATM2"/>
<dbReference type="WormBase" id="F53F10.2c">
    <property type="protein sequence ID" value="CE52499"/>
    <property type="gene ID" value="WBGene00018764"/>
    <property type="gene designation" value="azin-1"/>
</dbReference>
<dbReference type="Proteomes" id="UP000001940">
    <property type="component" value="Chromosome I"/>
</dbReference>
<sequence>MGSRSESLRRQLCSSIASRSAD</sequence>
<evidence type="ECO:0000256" key="1">
    <source>
        <dbReference type="SAM" id="MobiDB-lite"/>
    </source>
</evidence>
<organism evidence="2 3">
    <name type="scientific">Caenorhabditis elegans</name>
    <dbReference type="NCBI Taxonomy" id="6239"/>
    <lineage>
        <taxon>Eukaryota</taxon>
        <taxon>Metazoa</taxon>
        <taxon>Ecdysozoa</taxon>
        <taxon>Nematoda</taxon>
        <taxon>Chromadorea</taxon>
        <taxon>Rhabditida</taxon>
        <taxon>Rhabditina</taxon>
        <taxon>Rhabditomorpha</taxon>
        <taxon>Rhabditoidea</taxon>
        <taxon>Rhabditidae</taxon>
        <taxon>Peloderinae</taxon>
        <taxon>Caenorhabditis</taxon>
    </lineage>
</organism>
<evidence type="ECO:0000313" key="4">
    <source>
        <dbReference type="WormBase" id="F53F10.2c"/>
    </source>
</evidence>
<evidence type="ECO:0000313" key="3">
    <source>
        <dbReference type="Proteomes" id="UP000001940"/>
    </source>
</evidence>
<dbReference type="CTD" id="171958"/>
<dbReference type="ExpressionAtlas" id="A0A2K5ATM2">
    <property type="expression patterns" value="baseline and differential"/>
</dbReference>
<feature type="region of interest" description="Disordered" evidence="1">
    <location>
        <begin position="1"/>
        <end position="22"/>
    </location>
</feature>
<feature type="compositionally biased region" description="Polar residues" evidence="1">
    <location>
        <begin position="12"/>
        <end position="22"/>
    </location>
</feature>
<dbReference type="EMBL" id="BX284601">
    <property type="protein sequence ID" value="SPC47130.2"/>
    <property type="molecule type" value="Genomic_DNA"/>
</dbReference>
<protein>
    <submittedName>
        <fullName evidence="2">AntiZyme INhibitor</fullName>
    </submittedName>
</protein>
<dbReference type="Bgee" id="WBGene00018764">
    <property type="expression patterns" value="Expressed in pharyngeal muscle cell (C elegans) and 4 other cell types or tissues"/>
</dbReference>
<dbReference type="GeneID" id="171958"/>
<name>A0A2K5ATM2_CAEEL</name>
<reference evidence="2 3" key="1">
    <citation type="journal article" date="1998" name="Science">
        <title>Genome sequence of the nematode C. elegans: a platform for investigating biology.</title>
        <authorList>
            <consortium name="The C. elegans sequencing consortium"/>
            <person name="Sulson J.E."/>
            <person name="Waterston R."/>
        </authorList>
    </citation>
    <scope>NUCLEOTIDE SEQUENCE [LARGE SCALE GENOMIC DNA]</scope>
    <source>
        <strain evidence="2 3">Bristol N2</strain>
    </source>
</reference>
<dbReference type="OrthoDB" id="5034579at2759"/>
<gene>
    <name evidence="2 4" type="primary">azin-1</name>
    <name evidence="2" type="ORF">CELE_F53F10.2</name>
    <name evidence="4" type="ORF">F53F10.2</name>
</gene>
<proteinExistence type="predicted"/>
<evidence type="ECO:0000313" key="2">
    <source>
        <dbReference type="EMBL" id="SPC47130.2"/>
    </source>
</evidence>
<dbReference type="RefSeq" id="NP_001380232.1">
    <property type="nucleotide sequence ID" value="NM_001393288.1"/>
</dbReference>
<dbReference type="AGR" id="WB:WBGene00018764"/>